<reference evidence="1" key="1">
    <citation type="submission" date="2022-08" db="EMBL/GenBank/DDBJ databases">
        <authorList>
            <person name="Tistechok S."/>
            <person name="Samborskyy M."/>
            <person name="Roman I."/>
        </authorList>
    </citation>
    <scope>NUCLEOTIDE SEQUENCE</scope>
    <source>
        <strain evidence="1">DSM 103496</strain>
    </source>
</reference>
<protein>
    <submittedName>
        <fullName evidence="1">Uncharacterized protein</fullName>
    </submittedName>
</protein>
<dbReference type="Proteomes" id="UP001141259">
    <property type="component" value="Unassembled WGS sequence"/>
</dbReference>
<organism evidence="1 2">
    <name type="scientific">Umezawaea endophytica</name>
    <dbReference type="NCBI Taxonomy" id="1654476"/>
    <lineage>
        <taxon>Bacteria</taxon>
        <taxon>Bacillati</taxon>
        <taxon>Actinomycetota</taxon>
        <taxon>Actinomycetes</taxon>
        <taxon>Pseudonocardiales</taxon>
        <taxon>Pseudonocardiaceae</taxon>
        <taxon>Umezawaea</taxon>
    </lineage>
</organism>
<dbReference type="AlphaFoldDB" id="A0A9X3AJD6"/>
<accession>A0A9X3AJD6</accession>
<proteinExistence type="predicted"/>
<dbReference type="RefSeq" id="WP_259629323.1">
    <property type="nucleotide sequence ID" value="NZ_JANYMP010000038.1"/>
</dbReference>
<sequence>MSADLVGRWSVDYGYHSAMEDEELVFRADGTGWCEWARPGVSEFTVFTWTATGPGAVRIVPNRAARGEFETIVELDPPGPVDAEYSIVEETRPLYPDMEVLALRMALPFAVFPAESYGLANRETPEGDRPYLPWLDDEL</sequence>
<comment type="caution">
    <text evidence="1">The sequence shown here is derived from an EMBL/GenBank/DDBJ whole genome shotgun (WGS) entry which is preliminary data.</text>
</comment>
<dbReference type="EMBL" id="JANYMP010000038">
    <property type="protein sequence ID" value="MCS7483871.1"/>
    <property type="molecule type" value="Genomic_DNA"/>
</dbReference>
<name>A0A9X3AJD6_9PSEU</name>
<evidence type="ECO:0000313" key="1">
    <source>
        <dbReference type="EMBL" id="MCS7483871.1"/>
    </source>
</evidence>
<evidence type="ECO:0000313" key="2">
    <source>
        <dbReference type="Proteomes" id="UP001141259"/>
    </source>
</evidence>
<keyword evidence="2" id="KW-1185">Reference proteome</keyword>
<gene>
    <name evidence="1" type="ORF">NZH93_44155</name>
</gene>